<sequence length="39" mass="4119">MVSCSRIGCGRKCIVGTGNGAFATRISEFINEEIIEGAK</sequence>
<dbReference type="AlphaFoldDB" id="A0A183HSZ8"/>
<protein>
    <submittedName>
        <fullName evidence="3">PFK domain-containing protein</fullName>
    </submittedName>
</protein>
<dbReference type="WBParaSite" id="OFLC_0001061001-mRNA-1">
    <property type="protein sequence ID" value="OFLC_0001061001-mRNA-1"/>
    <property type="gene ID" value="OFLC_0001061001"/>
</dbReference>
<accession>A0A183HSZ8</accession>
<reference evidence="3" key="1">
    <citation type="submission" date="2016-06" db="UniProtKB">
        <authorList>
            <consortium name="WormBaseParasite"/>
        </authorList>
    </citation>
    <scope>IDENTIFICATION</scope>
</reference>
<dbReference type="Proteomes" id="UP000267606">
    <property type="component" value="Unassembled WGS sequence"/>
</dbReference>
<reference evidence="1 2" key="2">
    <citation type="submission" date="2018-11" db="EMBL/GenBank/DDBJ databases">
        <authorList>
            <consortium name="Pathogen Informatics"/>
        </authorList>
    </citation>
    <scope>NUCLEOTIDE SEQUENCE [LARGE SCALE GENOMIC DNA]</scope>
</reference>
<keyword evidence="2" id="KW-1185">Reference proteome</keyword>
<proteinExistence type="predicted"/>
<dbReference type="EMBL" id="UZAJ01014345">
    <property type="protein sequence ID" value="VDO69937.1"/>
    <property type="molecule type" value="Genomic_DNA"/>
</dbReference>
<gene>
    <name evidence="1" type="ORF">OFLC_LOCUS10614</name>
</gene>
<organism evidence="3">
    <name type="scientific">Onchocerca flexuosa</name>
    <dbReference type="NCBI Taxonomy" id="387005"/>
    <lineage>
        <taxon>Eukaryota</taxon>
        <taxon>Metazoa</taxon>
        <taxon>Ecdysozoa</taxon>
        <taxon>Nematoda</taxon>
        <taxon>Chromadorea</taxon>
        <taxon>Rhabditida</taxon>
        <taxon>Spirurina</taxon>
        <taxon>Spiruromorpha</taxon>
        <taxon>Filarioidea</taxon>
        <taxon>Onchocercidae</taxon>
        <taxon>Onchocerca</taxon>
    </lineage>
</organism>
<evidence type="ECO:0000313" key="2">
    <source>
        <dbReference type="Proteomes" id="UP000267606"/>
    </source>
</evidence>
<evidence type="ECO:0000313" key="3">
    <source>
        <dbReference type="WBParaSite" id="OFLC_0001061001-mRNA-1"/>
    </source>
</evidence>
<evidence type="ECO:0000313" key="1">
    <source>
        <dbReference type="EMBL" id="VDO69937.1"/>
    </source>
</evidence>
<name>A0A183HSZ8_9BILA</name>